<feature type="transmembrane region" description="Helical" evidence="12">
    <location>
        <begin position="416"/>
        <end position="438"/>
    </location>
</feature>
<feature type="compositionally biased region" description="Basic and acidic residues" evidence="11">
    <location>
        <begin position="582"/>
        <end position="596"/>
    </location>
</feature>
<evidence type="ECO:0000256" key="4">
    <source>
        <dbReference type="ARBA" id="ARBA00022449"/>
    </source>
</evidence>
<accession>A0A6G1HAR8</accession>
<dbReference type="GO" id="GO:0036376">
    <property type="term" value="P:sodium ion export across plasma membrane"/>
    <property type="evidence" value="ECO:0007669"/>
    <property type="project" value="InterPro"/>
</dbReference>
<dbReference type="InterPro" id="IPR006153">
    <property type="entry name" value="Cation/H_exchanger_TM"/>
</dbReference>
<keyword evidence="8" id="KW-0406">Ion transport</keyword>
<keyword evidence="4" id="KW-0050">Antiport</keyword>
<dbReference type="GO" id="GO:0120029">
    <property type="term" value="P:proton export across plasma membrane"/>
    <property type="evidence" value="ECO:0007669"/>
    <property type="project" value="InterPro"/>
</dbReference>
<feature type="transmembrane region" description="Helical" evidence="12">
    <location>
        <begin position="335"/>
        <end position="353"/>
    </location>
</feature>
<sequence>MPTLAVDNFNIVCATLGGFIAVFGLVSYLLKEHFYLGEALISMVAGIIFGPNATNWIRPDEYALGNPETLETITLYFTRLVLGVQLVIAGIQLPSKYLWKEWRSLAWLLGPGMTAMWLSSALLIWALVPNFRFLYALAVASCITPTDPVLSNSIVKGKFADKNIPRPLQRIIIAESGSNDGLGYPFLFLPLYLIKYVEHGGAGSPGGAGAAMGKWFYETWAYQILLSLAYGALVGWLAKELLHWAEERRYVDRESFLVFAVALALFIVGTLGMIGSDDVLACFIAGNTFTWDDWFRVETQDDSLQPTIDMLLNVSIFIWFGAVAPWYLFAHNNVIPIYRLIFIGILILLFRRLPAILLMHKRIHQIEEWRQAAFVGYFGPMGVSAIFYLYITLEFLRNEVDFQDHERDDAVQLGEVMTVVVWFVVICSIVVHGLSIPLTKLGIWLPRTLSFAQTQSFSRNPSTQRPVPSDDPEEPRVRSLHIERALKNLPANPLPRALQRSFSRVTSTSGTPVHPSAVEARGRTSEQKQKNGKANEKKGRVFGGGGPNPTISAPTDGRVIDRPQVKNPGGLAVPGAGEEGEEGARTPVERTIRFPDEEGEGSGTGLGQGQEMGKKGGGENEVDKERVPPLKEQEGTANAERDV</sequence>
<feature type="compositionally biased region" description="Gly residues" evidence="11">
    <location>
        <begin position="601"/>
        <end position="610"/>
    </location>
</feature>
<feature type="domain" description="Cation/H+ exchanger transmembrane" evidence="13">
    <location>
        <begin position="25"/>
        <end position="437"/>
    </location>
</feature>
<feature type="region of interest" description="Disordered" evidence="11">
    <location>
        <begin position="503"/>
        <end position="643"/>
    </location>
</feature>
<dbReference type="Proteomes" id="UP000800041">
    <property type="component" value="Unassembled WGS sequence"/>
</dbReference>
<evidence type="ECO:0000256" key="11">
    <source>
        <dbReference type="SAM" id="MobiDB-lite"/>
    </source>
</evidence>
<dbReference type="FunFam" id="1.20.1530.20:FF:000015">
    <property type="entry name" value="Na(+)/H(+) antiporter 2"/>
    <property type="match status" value="1"/>
</dbReference>
<feature type="compositionally biased region" description="Basic and acidic residues" evidence="11">
    <location>
        <begin position="612"/>
        <end position="643"/>
    </location>
</feature>
<dbReference type="InterPro" id="IPR038770">
    <property type="entry name" value="Na+/solute_symporter_sf"/>
</dbReference>
<feature type="compositionally biased region" description="Polar residues" evidence="11">
    <location>
        <begin position="455"/>
        <end position="466"/>
    </location>
</feature>
<dbReference type="InterPro" id="IPR004712">
    <property type="entry name" value="Na+/H+_antiporter_fungi"/>
</dbReference>
<evidence type="ECO:0000256" key="7">
    <source>
        <dbReference type="ARBA" id="ARBA00023053"/>
    </source>
</evidence>
<feature type="transmembrane region" description="Helical" evidence="12">
    <location>
        <begin position="220"/>
        <end position="238"/>
    </location>
</feature>
<comment type="subcellular location">
    <subcellularLocation>
        <location evidence="1">Membrane</location>
        <topology evidence="1">Multi-pass membrane protein</topology>
    </subcellularLocation>
</comment>
<evidence type="ECO:0000313" key="14">
    <source>
        <dbReference type="EMBL" id="KAF1990157.1"/>
    </source>
</evidence>
<evidence type="ECO:0000256" key="10">
    <source>
        <dbReference type="ARBA" id="ARBA00023201"/>
    </source>
</evidence>
<evidence type="ECO:0000259" key="13">
    <source>
        <dbReference type="Pfam" id="PF00999"/>
    </source>
</evidence>
<dbReference type="OrthoDB" id="5327978at2759"/>
<evidence type="ECO:0000256" key="6">
    <source>
        <dbReference type="ARBA" id="ARBA00022989"/>
    </source>
</evidence>
<dbReference type="PANTHER" id="PTHR31382:SF1">
    <property type="entry name" value="SODIUM ION_PROTON EXCHANGER (EUROFUNG)"/>
    <property type="match status" value="1"/>
</dbReference>
<reference evidence="14" key="1">
    <citation type="journal article" date="2020" name="Stud. Mycol.">
        <title>101 Dothideomycetes genomes: a test case for predicting lifestyles and emergence of pathogens.</title>
        <authorList>
            <person name="Haridas S."/>
            <person name="Albert R."/>
            <person name="Binder M."/>
            <person name="Bloem J."/>
            <person name="Labutti K."/>
            <person name="Salamov A."/>
            <person name="Andreopoulos B."/>
            <person name="Baker S."/>
            <person name="Barry K."/>
            <person name="Bills G."/>
            <person name="Bluhm B."/>
            <person name="Cannon C."/>
            <person name="Castanera R."/>
            <person name="Culley D."/>
            <person name="Daum C."/>
            <person name="Ezra D."/>
            <person name="Gonzalez J."/>
            <person name="Henrissat B."/>
            <person name="Kuo A."/>
            <person name="Liang C."/>
            <person name="Lipzen A."/>
            <person name="Lutzoni F."/>
            <person name="Magnuson J."/>
            <person name="Mondo S."/>
            <person name="Nolan M."/>
            <person name="Ohm R."/>
            <person name="Pangilinan J."/>
            <person name="Park H.-J."/>
            <person name="Ramirez L."/>
            <person name="Alfaro M."/>
            <person name="Sun H."/>
            <person name="Tritt A."/>
            <person name="Yoshinaga Y."/>
            <person name="Zwiers L.-H."/>
            <person name="Turgeon B."/>
            <person name="Goodwin S."/>
            <person name="Spatafora J."/>
            <person name="Crous P."/>
            <person name="Grigoriev I."/>
        </authorList>
    </citation>
    <scope>NUCLEOTIDE SEQUENCE</scope>
    <source>
        <strain evidence="14">CBS 113979</strain>
    </source>
</reference>
<dbReference type="GO" id="GO:0042391">
    <property type="term" value="P:regulation of membrane potential"/>
    <property type="evidence" value="ECO:0007669"/>
    <property type="project" value="InterPro"/>
</dbReference>
<keyword evidence="7" id="KW-0915">Sodium</keyword>
<dbReference type="EMBL" id="ML977143">
    <property type="protein sequence ID" value="KAF1990157.1"/>
    <property type="molecule type" value="Genomic_DNA"/>
</dbReference>
<feature type="transmembrane region" description="Helical" evidence="12">
    <location>
        <begin position="105"/>
        <end position="127"/>
    </location>
</feature>
<dbReference type="PANTHER" id="PTHR31382">
    <property type="entry name" value="NA(+)/H(+) ANTIPORTER"/>
    <property type="match status" value="1"/>
</dbReference>
<evidence type="ECO:0000256" key="9">
    <source>
        <dbReference type="ARBA" id="ARBA00023136"/>
    </source>
</evidence>
<feature type="transmembrane region" description="Helical" evidence="12">
    <location>
        <begin position="35"/>
        <end position="53"/>
    </location>
</feature>
<feature type="transmembrane region" description="Helical" evidence="12">
    <location>
        <begin position="374"/>
        <end position="396"/>
    </location>
</feature>
<evidence type="ECO:0000256" key="2">
    <source>
        <dbReference type="ARBA" id="ARBA00005248"/>
    </source>
</evidence>
<feature type="region of interest" description="Disordered" evidence="11">
    <location>
        <begin position="455"/>
        <end position="477"/>
    </location>
</feature>
<evidence type="ECO:0000256" key="8">
    <source>
        <dbReference type="ARBA" id="ARBA00023065"/>
    </source>
</evidence>
<dbReference type="GO" id="GO:0015385">
    <property type="term" value="F:sodium:proton antiporter activity"/>
    <property type="evidence" value="ECO:0007669"/>
    <property type="project" value="InterPro"/>
</dbReference>
<feature type="transmembrane region" description="Helical" evidence="12">
    <location>
        <begin position="310"/>
        <end position="329"/>
    </location>
</feature>
<dbReference type="AlphaFoldDB" id="A0A6G1HAR8"/>
<keyword evidence="15" id="KW-1185">Reference proteome</keyword>
<proteinExistence type="inferred from homology"/>
<feature type="transmembrane region" description="Helical" evidence="12">
    <location>
        <begin position="258"/>
        <end position="289"/>
    </location>
</feature>
<evidence type="ECO:0000256" key="3">
    <source>
        <dbReference type="ARBA" id="ARBA00022448"/>
    </source>
</evidence>
<keyword evidence="6 12" id="KW-1133">Transmembrane helix</keyword>
<protein>
    <recommendedName>
        <fullName evidence="13">Cation/H+ exchanger transmembrane domain-containing protein</fullName>
    </recommendedName>
</protein>
<feature type="transmembrane region" description="Helical" evidence="12">
    <location>
        <begin position="73"/>
        <end position="93"/>
    </location>
</feature>
<organism evidence="14 15">
    <name type="scientific">Aulographum hederae CBS 113979</name>
    <dbReference type="NCBI Taxonomy" id="1176131"/>
    <lineage>
        <taxon>Eukaryota</taxon>
        <taxon>Fungi</taxon>
        <taxon>Dikarya</taxon>
        <taxon>Ascomycota</taxon>
        <taxon>Pezizomycotina</taxon>
        <taxon>Dothideomycetes</taxon>
        <taxon>Pleosporomycetidae</taxon>
        <taxon>Aulographales</taxon>
        <taxon>Aulographaceae</taxon>
    </lineage>
</organism>
<keyword evidence="3" id="KW-0813">Transport</keyword>
<feature type="compositionally biased region" description="Basic and acidic residues" evidence="11">
    <location>
        <begin position="520"/>
        <end position="539"/>
    </location>
</feature>
<dbReference type="Pfam" id="PF00999">
    <property type="entry name" value="Na_H_Exchanger"/>
    <property type="match status" value="1"/>
</dbReference>
<keyword evidence="5 12" id="KW-0812">Transmembrane</keyword>
<feature type="transmembrane region" description="Helical" evidence="12">
    <location>
        <begin position="6"/>
        <end position="28"/>
    </location>
</feature>
<evidence type="ECO:0000256" key="12">
    <source>
        <dbReference type="SAM" id="Phobius"/>
    </source>
</evidence>
<evidence type="ECO:0000313" key="15">
    <source>
        <dbReference type="Proteomes" id="UP000800041"/>
    </source>
</evidence>
<gene>
    <name evidence="14" type="ORF">K402DRAFT_248866</name>
</gene>
<name>A0A6G1HAR8_9PEZI</name>
<evidence type="ECO:0000256" key="1">
    <source>
        <dbReference type="ARBA" id="ARBA00004141"/>
    </source>
</evidence>
<evidence type="ECO:0000256" key="5">
    <source>
        <dbReference type="ARBA" id="ARBA00022692"/>
    </source>
</evidence>
<keyword evidence="9 12" id="KW-0472">Membrane</keyword>
<keyword evidence="10" id="KW-0739">Sodium transport</keyword>
<dbReference type="Gene3D" id="1.20.1530.20">
    <property type="match status" value="1"/>
</dbReference>
<dbReference type="GO" id="GO:0005886">
    <property type="term" value="C:plasma membrane"/>
    <property type="evidence" value="ECO:0007669"/>
    <property type="project" value="InterPro"/>
</dbReference>
<comment type="similarity">
    <text evidence="2">Belongs to the fungal Na(+)/H(+) exchanger family.</text>
</comment>